<evidence type="ECO:0000256" key="1">
    <source>
        <dbReference type="SAM" id="MobiDB-lite"/>
    </source>
</evidence>
<evidence type="ECO:0000313" key="4">
    <source>
        <dbReference type="WBParaSite" id="Pan_g22963.t2"/>
    </source>
</evidence>
<dbReference type="AlphaFoldDB" id="A0A7E4VN64"/>
<feature type="region of interest" description="Disordered" evidence="1">
    <location>
        <begin position="566"/>
        <end position="595"/>
    </location>
</feature>
<dbReference type="WBParaSite" id="Pan_g22963.t2">
    <property type="protein sequence ID" value="Pan_g22963.t2"/>
    <property type="gene ID" value="Pan_g22963"/>
</dbReference>
<feature type="compositionally biased region" description="Low complexity" evidence="1">
    <location>
        <begin position="317"/>
        <end position="328"/>
    </location>
</feature>
<feature type="region of interest" description="Disordered" evidence="1">
    <location>
        <begin position="132"/>
        <end position="380"/>
    </location>
</feature>
<feature type="compositionally biased region" description="Low complexity" evidence="1">
    <location>
        <begin position="356"/>
        <end position="371"/>
    </location>
</feature>
<feature type="compositionally biased region" description="Basic and acidic residues" evidence="1">
    <location>
        <begin position="451"/>
        <end position="463"/>
    </location>
</feature>
<feature type="compositionally biased region" description="Low complexity" evidence="1">
    <location>
        <begin position="416"/>
        <end position="427"/>
    </location>
</feature>
<feature type="signal peptide" evidence="2">
    <location>
        <begin position="1"/>
        <end position="16"/>
    </location>
</feature>
<evidence type="ECO:0000313" key="3">
    <source>
        <dbReference type="Proteomes" id="UP000492821"/>
    </source>
</evidence>
<keyword evidence="2" id="KW-0732">Signal</keyword>
<accession>A0A7E4VN64</accession>
<feature type="compositionally biased region" description="Polar residues" evidence="1">
    <location>
        <begin position="292"/>
        <end position="314"/>
    </location>
</feature>
<reference evidence="4" key="2">
    <citation type="submission" date="2020-10" db="UniProtKB">
        <authorList>
            <consortium name="WormBaseParasite"/>
        </authorList>
    </citation>
    <scope>IDENTIFICATION</scope>
</reference>
<proteinExistence type="predicted"/>
<organism evidence="3 4">
    <name type="scientific">Panagrellus redivivus</name>
    <name type="common">Microworm</name>
    <dbReference type="NCBI Taxonomy" id="6233"/>
    <lineage>
        <taxon>Eukaryota</taxon>
        <taxon>Metazoa</taxon>
        <taxon>Ecdysozoa</taxon>
        <taxon>Nematoda</taxon>
        <taxon>Chromadorea</taxon>
        <taxon>Rhabditida</taxon>
        <taxon>Tylenchina</taxon>
        <taxon>Panagrolaimomorpha</taxon>
        <taxon>Panagrolaimoidea</taxon>
        <taxon>Panagrolaimidae</taxon>
        <taxon>Panagrellus</taxon>
    </lineage>
</organism>
<feature type="chain" id="PRO_5028831058" evidence="2">
    <location>
        <begin position="17"/>
        <end position="756"/>
    </location>
</feature>
<feature type="compositionally biased region" description="Polar residues" evidence="1">
    <location>
        <begin position="241"/>
        <end position="251"/>
    </location>
</feature>
<feature type="compositionally biased region" description="Basic residues" evidence="1">
    <location>
        <begin position="136"/>
        <end position="156"/>
    </location>
</feature>
<dbReference type="Proteomes" id="UP000492821">
    <property type="component" value="Unassembled WGS sequence"/>
</dbReference>
<feature type="compositionally biased region" description="Gly residues" evidence="1">
    <location>
        <begin position="173"/>
        <end position="182"/>
    </location>
</feature>
<feature type="compositionally biased region" description="Polar residues" evidence="1">
    <location>
        <begin position="189"/>
        <end position="221"/>
    </location>
</feature>
<evidence type="ECO:0000256" key="2">
    <source>
        <dbReference type="SAM" id="SignalP"/>
    </source>
</evidence>
<sequence>MLSCSLLITIPTSIMISLVPFQTSKDPNMAKKPKVALVAAANNNDVDVEDLKIWLNSLAGTEPNGISLHLLVRMLKADFGFDLNVIANTNGFSSVFEMLQDEELSSHIYTSGGPNNTMVHAVTNDATEKIAGIISKTKKTKRQSTKKRPTQRRWHNPHFGGGKPKHTSYNGAPHGGGGGYSFGGPKPSQPMSSRQAYDTSSKQAYGTSSKQAYGTSSKTSYPSFPQPFGASSSQSFGSSSRQTFTAPTKQAFTPPKSRPPQMPPNSLSDGWETGFRSASLSTKAGLSSSSAEPSTFMASMSGFSQAPQRSNVGGNTAPAPLSSQSAAPKIVSAPQRRFTMSKPATTDSSHDKSLPSSASTVSRSTVSSGSRFANVDDFNLQKENISVQPVNSNRDSFNGVNNFDAFKGNVFDSSKPAPTTRPRITAPPKSPPKPPSRGRFTSRIDPTTSKSNEKPFEDPKQAERALNADPRRPQVVMAKGSMYNKSYPSPLLWSKAFADVTNQSAGAESKEAKPQVTAPVVVHTSASTTNVAKPTASTFANVQMAPPTMPRAVDSIFEEALQADLPPGCDFSDDDFEEDSPYTRKSTDSPAASDPVVPSRARLMNVIADYGGELYTDVFLYEFYEMFGREMTTDDFREIYKSDVPTVMAGFLNNFITVCHNDRVILTHPNPYIAGTVNRTENNWNQLYDLLAQNPGRYVPIPEDVAKSFGFQDFRAIFFTGNDHPVWRKVLKFVPNGIMLEPSDTPVPKTVPTRQQ</sequence>
<feature type="compositionally biased region" description="Low complexity" evidence="1">
    <location>
        <begin position="277"/>
        <end position="291"/>
    </location>
</feature>
<name>A0A7E4VN64_PANRE</name>
<feature type="region of interest" description="Disordered" evidence="1">
    <location>
        <begin position="408"/>
        <end position="469"/>
    </location>
</feature>
<reference evidence="3" key="1">
    <citation type="journal article" date="2013" name="Genetics">
        <title>The draft genome and transcriptome of Panagrellus redivivus are shaped by the harsh demands of a free-living lifestyle.</title>
        <authorList>
            <person name="Srinivasan J."/>
            <person name="Dillman A.R."/>
            <person name="Macchietto M.G."/>
            <person name="Heikkinen L."/>
            <person name="Lakso M."/>
            <person name="Fracchia K.M."/>
            <person name="Antoshechkin I."/>
            <person name="Mortazavi A."/>
            <person name="Wong G."/>
            <person name="Sternberg P.W."/>
        </authorList>
    </citation>
    <scope>NUCLEOTIDE SEQUENCE [LARGE SCALE GENOMIC DNA]</scope>
    <source>
        <strain evidence="3">MT8872</strain>
    </source>
</reference>
<keyword evidence="3" id="KW-1185">Reference proteome</keyword>
<feature type="compositionally biased region" description="Low complexity" evidence="1">
    <location>
        <begin position="222"/>
        <end position="240"/>
    </location>
</feature>
<protein>
    <submittedName>
        <fullName evidence="4">HTH OST-type domain-containing protein</fullName>
    </submittedName>
</protein>
<feature type="compositionally biased region" description="Acidic residues" evidence="1">
    <location>
        <begin position="571"/>
        <end position="580"/>
    </location>
</feature>